<protein>
    <submittedName>
        <fullName evidence="2">Uncharacterized protein</fullName>
    </submittedName>
</protein>
<evidence type="ECO:0000313" key="2">
    <source>
        <dbReference type="EMBL" id="KAJ7312854.1"/>
    </source>
</evidence>
<keyword evidence="3" id="KW-1185">Reference proteome</keyword>
<dbReference type="AlphaFoldDB" id="A0AAD6ZA25"/>
<sequence length="340" mass="36410">MDPAFLEASLATSLCASCRAGVGRIRLFIIIWYFLHLLLRLPCGLLRRGHSGGSGGDRSCLVGGSGTDGVVDLALEVVNGLGRDVVIVDAIMGVRHSRYGMPVLARRDDEITFQSSPQRCSNIKFDFNTQHDCVSAACEATGIRPVMQERVESDKTGNFIVHTHLTALLSILTASITLTSSAPQSRATSGHLLLCSKTGGLKTSLIVITRPAKDDEFSARLRESRATKAAKQKDTAAKKRPRPTTASSDDDEPPRRARKRGRTLQAATRSGAPRPRTRAAAAAVASGSTMIGLAASRSKRKIKRSARALQAKESESSDSESDGDGDSDREEFNSGDDFLG</sequence>
<proteinExistence type="predicted"/>
<accession>A0AAD6ZA25</accession>
<dbReference type="EMBL" id="JARIHO010000069">
    <property type="protein sequence ID" value="KAJ7312854.1"/>
    <property type="molecule type" value="Genomic_DNA"/>
</dbReference>
<comment type="caution">
    <text evidence="2">The sequence shown here is derived from an EMBL/GenBank/DDBJ whole genome shotgun (WGS) entry which is preliminary data.</text>
</comment>
<feature type="compositionally biased region" description="Basic residues" evidence="1">
    <location>
        <begin position="297"/>
        <end position="306"/>
    </location>
</feature>
<organism evidence="2 3">
    <name type="scientific">Mycena albidolilacea</name>
    <dbReference type="NCBI Taxonomy" id="1033008"/>
    <lineage>
        <taxon>Eukaryota</taxon>
        <taxon>Fungi</taxon>
        <taxon>Dikarya</taxon>
        <taxon>Basidiomycota</taxon>
        <taxon>Agaricomycotina</taxon>
        <taxon>Agaricomycetes</taxon>
        <taxon>Agaricomycetidae</taxon>
        <taxon>Agaricales</taxon>
        <taxon>Marasmiineae</taxon>
        <taxon>Mycenaceae</taxon>
        <taxon>Mycena</taxon>
    </lineage>
</organism>
<feature type="compositionally biased region" description="Acidic residues" evidence="1">
    <location>
        <begin position="316"/>
        <end position="329"/>
    </location>
</feature>
<feature type="region of interest" description="Disordered" evidence="1">
    <location>
        <begin position="218"/>
        <end position="340"/>
    </location>
</feature>
<evidence type="ECO:0000256" key="1">
    <source>
        <dbReference type="SAM" id="MobiDB-lite"/>
    </source>
</evidence>
<dbReference type="Proteomes" id="UP001218218">
    <property type="component" value="Unassembled WGS sequence"/>
</dbReference>
<name>A0AAD6ZA25_9AGAR</name>
<feature type="compositionally biased region" description="Low complexity" evidence="1">
    <location>
        <begin position="266"/>
        <end position="289"/>
    </location>
</feature>
<reference evidence="2" key="1">
    <citation type="submission" date="2023-03" db="EMBL/GenBank/DDBJ databases">
        <title>Massive genome expansion in bonnet fungi (Mycena s.s.) driven by repeated elements and novel gene families across ecological guilds.</title>
        <authorList>
            <consortium name="Lawrence Berkeley National Laboratory"/>
            <person name="Harder C.B."/>
            <person name="Miyauchi S."/>
            <person name="Viragh M."/>
            <person name="Kuo A."/>
            <person name="Thoen E."/>
            <person name="Andreopoulos B."/>
            <person name="Lu D."/>
            <person name="Skrede I."/>
            <person name="Drula E."/>
            <person name="Henrissat B."/>
            <person name="Morin E."/>
            <person name="Kohler A."/>
            <person name="Barry K."/>
            <person name="LaButti K."/>
            <person name="Morin E."/>
            <person name="Salamov A."/>
            <person name="Lipzen A."/>
            <person name="Mereny Z."/>
            <person name="Hegedus B."/>
            <person name="Baldrian P."/>
            <person name="Stursova M."/>
            <person name="Weitz H."/>
            <person name="Taylor A."/>
            <person name="Grigoriev I.V."/>
            <person name="Nagy L.G."/>
            <person name="Martin F."/>
            <person name="Kauserud H."/>
        </authorList>
    </citation>
    <scope>NUCLEOTIDE SEQUENCE</scope>
    <source>
        <strain evidence="2">CBHHK002</strain>
    </source>
</reference>
<feature type="compositionally biased region" description="Basic and acidic residues" evidence="1">
    <location>
        <begin position="218"/>
        <end position="237"/>
    </location>
</feature>
<evidence type="ECO:0000313" key="3">
    <source>
        <dbReference type="Proteomes" id="UP001218218"/>
    </source>
</evidence>
<gene>
    <name evidence="2" type="ORF">DFH08DRAFT_1042132</name>
</gene>